<keyword evidence="1 12" id="KW-0240">DNA-directed RNA polymerase</keyword>
<protein>
    <recommendedName>
        <fullName evidence="12">DNA primase</fullName>
        <ecNumber evidence="12">2.7.7.101</ecNumber>
    </recommendedName>
</protein>
<feature type="zinc finger region" description="CHC2-type" evidence="12">
    <location>
        <begin position="36"/>
        <end position="60"/>
    </location>
</feature>
<evidence type="ECO:0000256" key="10">
    <source>
        <dbReference type="ARBA" id="ARBA00023125"/>
    </source>
</evidence>
<dbReference type="HAMAP" id="MF_00974">
    <property type="entry name" value="DNA_primase_DnaG"/>
    <property type="match status" value="1"/>
</dbReference>
<keyword evidence="6 12" id="KW-0479">Metal-binding</keyword>
<keyword evidence="11 12" id="KW-0804">Transcription</keyword>
<keyword evidence="8 12" id="KW-0862">Zinc</keyword>
<reference evidence="14 15" key="2">
    <citation type="journal article" date="2012" name="Stand. Genomic Sci.">
        <title>Genome sequence of the moderately thermophilic, amino-acid-degrading and sulfur-reducing bacterium Thermovirga lienii type strain (Cas60314(T)).</title>
        <authorList>
            <person name="Goker M."/>
            <person name="Saunders E."/>
            <person name="Lapidus A."/>
            <person name="Nolan M."/>
            <person name="Lucas S."/>
            <person name="Hammon N."/>
            <person name="Deshpande S."/>
            <person name="Cheng J.F."/>
            <person name="Han C."/>
            <person name="Tapia R."/>
            <person name="Goodwin L.A."/>
            <person name="Pitluck S."/>
            <person name="Liolios K."/>
            <person name="Mavromatis K."/>
            <person name="Pagani I."/>
            <person name="Ivanova N."/>
            <person name="Mikhailova N."/>
            <person name="Pati A."/>
            <person name="Chen A."/>
            <person name="Palaniappan K."/>
            <person name="Land M."/>
            <person name="Chang Y.J."/>
            <person name="Jeffries C.D."/>
            <person name="Brambilla E.M."/>
            <person name="Rohde M."/>
            <person name="Spring S."/>
            <person name="Detter J.C."/>
            <person name="Woyke T."/>
            <person name="Bristow J."/>
            <person name="Eisen J.A."/>
            <person name="Markowitz V."/>
            <person name="Hugenholtz P."/>
            <person name="Kyrpides N.C."/>
            <person name="Klenk H.P."/>
        </authorList>
    </citation>
    <scope>NUCLEOTIDE SEQUENCE [LARGE SCALE GENOMIC DNA]</scope>
    <source>
        <strain evidence="15">ATCC BAA-1197 / DSM 17291 / Cas60314</strain>
    </source>
</reference>
<evidence type="ECO:0000256" key="4">
    <source>
        <dbReference type="ARBA" id="ARBA00022695"/>
    </source>
</evidence>
<evidence type="ECO:0000256" key="5">
    <source>
        <dbReference type="ARBA" id="ARBA00022705"/>
    </source>
</evidence>
<evidence type="ECO:0000256" key="8">
    <source>
        <dbReference type="ARBA" id="ARBA00022833"/>
    </source>
</evidence>
<evidence type="ECO:0000256" key="6">
    <source>
        <dbReference type="ARBA" id="ARBA00022723"/>
    </source>
</evidence>
<keyword evidence="4 12" id="KW-0548">Nucleotidyltransferase</keyword>
<dbReference type="HOGENOM" id="CLU_013501_3_1_0"/>
<keyword evidence="2 12" id="KW-0639">Primosome</keyword>
<dbReference type="Gene3D" id="3.90.980.10">
    <property type="entry name" value="DNA primase, catalytic core, N-terminal domain"/>
    <property type="match status" value="1"/>
</dbReference>
<dbReference type="InterPro" id="IPR030846">
    <property type="entry name" value="DnaG_bac"/>
</dbReference>
<dbReference type="Pfam" id="PF08275">
    <property type="entry name" value="DNAG_N"/>
    <property type="match status" value="1"/>
</dbReference>
<dbReference type="InterPro" id="IPR006171">
    <property type="entry name" value="TOPRIM_dom"/>
</dbReference>
<evidence type="ECO:0000256" key="12">
    <source>
        <dbReference type="HAMAP-Rule" id="MF_00974"/>
    </source>
</evidence>
<dbReference type="InterPro" id="IPR050219">
    <property type="entry name" value="DnaG_primase"/>
</dbReference>
<dbReference type="GO" id="GO:0006269">
    <property type="term" value="P:DNA replication, synthesis of primer"/>
    <property type="evidence" value="ECO:0007669"/>
    <property type="project" value="UniProtKB-UniRule"/>
</dbReference>
<dbReference type="STRING" id="580340.Tlie_0606"/>
<keyword evidence="3 12" id="KW-0808">Transferase</keyword>
<dbReference type="EC" id="2.7.7.101" evidence="12"/>
<dbReference type="GO" id="GO:0003899">
    <property type="term" value="F:DNA-directed RNA polymerase activity"/>
    <property type="evidence" value="ECO:0007669"/>
    <property type="project" value="UniProtKB-UniRule"/>
</dbReference>
<dbReference type="InterPro" id="IPR002694">
    <property type="entry name" value="Znf_CHC2"/>
</dbReference>
<keyword evidence="5 12" id="KW-0235">DNA replication</keyword>
<sequence>MARDQVAEIKERLDILDVIGDYVPLKKVGKNYRGLCPFHTEKTPSFYVSPERQTYHCFGCGRGGDVFSFIMEKEGLTFPEAMRFLAERAGVKLDEGTDYKKAQGMSIFDIMEEAASFFKEQLWSNAGKAAFKYLSRRGLSEKDLREFEIGWAPESWDSLRRHLERKNGQKAVSLALEAGILIRGPKGIYDRFRGRVIFPIRDVRGKLIGFGGRIISGDGAKYINSPESPIFTKGMSLFLLHRAKNPIRERKRAILVEGYMDALKLHIKGFPESVATLGTAVTEEQANLLRRFTERVFLCYDADLAGQEANLRGMYVLQRMGLDVRVVPLPAGKDPDDLLSEEGGQESFKKLLDKALPLPLYHVKLKEEELKDELLRTKARRQVLEGLASLPPLEANSYLPEVARGLGMVLSEVVRSLEEIRKGMKNESGRKGFYDTSNVNINERSHSEESRRPDINPLDALLCYILWTDEKIRGQESPERLLPLLELEEAKAIVLALLHGEDPEELRERWLSVGDTRPLALLAAGGAHIEEYPKDKVYEIVIEALERRAKMKRFEVLKNKKARGEATVEEIMEFSRLAKFLKGGLGGHEPRR</sequence>
<comment type="catalytic activity">
    <reaction evidence="12">
        <text>ssDNA + n NTP = ssDNA/pppN(pN)n-1 hybrid + (n-1) diphosphate.</text>
        <dbReference type="EC" id="2.7.7.101"/>
    </reaction>
</comment>
<dbReference type="Proteomes" id="UP000005868">
    <property type="component" value="Chromosome"/>
</dbReference>
<reference evidence="15" key="1">
    <citation type="submission" date="2011-10" db="EMBL/GenBank/DDBJ databases">
        <title>The complete genome of chromosome of Thermovirga lienii DSM 17291.</title>
        <authorList>
            <consortium name="US DOE Joint Genome Institute (JGI-PGF)"/>
            <person name="Lucas S."/>
            <person name="Copeland A."/>
            <person name="Lapidus A."/>
            <person name="Glavina del Rio T."/>
            <person name="Dalin E."/>
            <person name="Tice H."/>
            <person name="Bruce D."/>
            <person name="Goodwin L."/>
            <person name="Pitluck S."/>
            <person name="Peters L."/>
            <person name="Mikhailova N."/>
            <person name="Saunders E."/>
            <person name="Kyrpides N."/>
            <person name="Mavromatis K."/>
            <person name="Ivanova N."/>
            <person name="Last F.I."/>
            <person name="Brettin T."/>
            <person name="Detter J.C."/>
            <person name="Han C."/>
            <person name="Larimer F."/>
            <person name="Land M."/>
            <person name="Hauser L."/>
            <person name="Markowitz V."/>
            <person name="Cheng J.-F."/>
            <person name="Hugenholtz P."/>
            <person name="Woyke T."/>
            <person name="Wu D."/>
            <person name="Spring S."/>
            <person name="Schroeder M."/>
            <person name="Brambilla E.-M."/>
            <person name="Klenk H.-P."/>
            <person name="Eisen J.A."/>
        </authorList>
    </citation>
    <scope>NUCLEOTIDE SEQUENCE [LARGE SCALE GENOMIC DNA]</scope>
    <source>
        <strain evidence="15">ATCC BAA-1197 / DSM 17291 / Cas60314</strain>
    </source>
</reference>
<dbReference type="SUPFAM" id="SSF56731">
    <property type="entry name" value="DNA primase core"/>
    <property type="match status" value="1"/>
</dbReference>
<comment type="subunit">
    <text evidence="12">Monomer. Interacts with DnaB.</text>
</comment>
<dbReference type="Pfam" id="PF13155">
    <property type="entry name" value="Toprim_2"/>
    <property type="match status" value="1"/>
</dbReference>
<dbReference type="AlphaFoldDB" id="G7V8Q0"/>
<feature type="domain" description="Toprim" evidence="13">
    <location>
        <begin position="251"/>
        <end position="332"/>
    </location>
</feature>
<dbReference type="eggNOG" id="COG0358">
    <property type="taxonomic scope" value="Bacteria"/>
</dbReference>
<comment type="function">
    <text evidence="12">RNA polymerase that catalyzes the synthesis of short RNA molecules used as primers for DNA polymerase during DNA replication.</text>
</comment>
<gene>
    <name evidence="12" type="primary">dnaG</name>
    <name evidence="14" type="ordered locus">Tlie_0606</name>
</gene>
<evidence type="ECO:0000313" key="14">
    <source>
        <dbReference type="EMBL" id="AER66341.1"/>
    </source>
</evidence>
<dbReference type="NCBIfam" id="TIGR01391">
    <property type="entry name" value="dnaG"/>
    <property type="match status" value="1"/>
</dbReference>
<dbReference type="PANTHER" id="PTHR30313:SF2">
    <property type="entry name" value="DNA PRIMASE"/>
    <property type="match status" value="1"/>
</dbReference>
<evidence type="ECO:0000256" key="7">
    <source>
        <dbReference type="ARBA" id="ARBA00022771"/>
    </source>
</evidence>
<dbReference type="InterPro" id="IPR034151">
    <property type="entry name" value="TOPRIM_DnaG_bac"/>
</dbReference>
<dbReference type="GO" id="GO:0005737">
    <property type="term" value="C:cytoplasm"/>
    <property type="evidence" value="ECO:0007669"/>
    <property type="project" value="TreeGrafter"/>
</dbReference>
<dbReference type="KEGG" id="tli:Tlie_0606"/>
<comment type="similarity">
    <text evidence="12">Belongs to the DnaG primase family.</text>
</comment>
<comment type="cofactor">
    <cofactor evidence="12">
        <name>Zn(2+)</name>
        <dbReference type="ChEBI" id="CHEBI:29105"/>
    </cofactor>
    <text evidence="12">Binds 1 zinc ion per monomer.</text>
</comment>
<evidence type="ECO:0000256" key="9">
    <source>
        <dbReference type="ARBA" id="ARBA00022842"/>
    </source>
</evidence>
<dbReference type="FunFam" id="3.90.580.10:FF:000001">
    <property type="entry name" value="DNA primase"/>
    <property type="match status" value="1"/>
</dbReference>
<dbReference type="GO" id="GO:0000428">
    <property type="term" value="C:DNA-directed RNA polymerase complex"/>
    <property type="evidence" value="ECO:0007669"/>
    <property type="project" value="UniProtKB-KW"/>
</dbReference>
<dbReference type="EMBL" id="CP003096">
    <property type="protein sequence ID" value="AER66341.1"/>
    <property type="molecule type" value="Genomic_DNA"/>
</dbReference>
<evidence type="ECO:0000259" key="13">
    <source>
        <dbReference type="PROSITE" id="PS50880"/>
    </source>
</evidence>
<dbReference type="InterPro" id="IPR013264">
    <property type="entry name" value="DNAG_N"/>
</dbReference>
<dbReference type="InterPro" id="IPR006295">
    <property type="entry name" value="DNA_primase_DnaG"/>
</dbReference>
<dbReference type="SUPFAM" id="SSF57783">
    <property type="entry name" value="Zinc beta-ribbon"/>
    <property type="match status" value="1"/>
</dbReference>
<keyword evidence="15" id="KW-1185">Reference proteome</keyword>
<keyword evidence="9" id="KW-0460">Magnesium</keyword>
<dbReference type="GO" id="GO:1990077">
    <property type="term" value="C:primosome complex"/>
    <property type="evidence" value="ECO:0007669"/>
    <property type="project" value="UniProtKB-KW"/>
</dbReference>
<keyword evidence="10 12" id="KW-0238">DNA-binding</keyword>
<dbReference type="InterPro" id="IPR036977">
    <property type="entry name" value="DNA_primase_Znf_CHC2"/>
</dbReference>
<organism evidence="14 15">
    <name type="scientific">Thermovirga lienii (strain ATCC BAA-1197 / DSM 17291 / Cas60314)</name>
    <dbReference type="NCBI Taxonomy" id="580340"/>
    <lineage>
        <taxon>Bacteria</taxon>
        <taxon>Thermotogati</taxon>
        <taxon>Synergistota</taxon>
        <taxon>Synergistia</taxon>
        <taxon>Synergistales</taxon>
        <taxon>Thermovirgaceae</taxon>
        <taxon>Thermovirga</taxon>
    </lineage>
</organism>
<dbReference type="SMART" id="SM00400">
    <property type="entry name" value="ZnF_CHCC"/>
    <property type="match status" value="1"/>
</dbReference>
<proteinExistence type="inferred from homology"/>
<evidence type="ECO:0000313" key="15">
    <source>
        <dbReference type="Proteomes" id="UP000005868"/>
    </source>
</evidence>
<dbReference type="Gene3D" id="3.90.580.10">
    <property type="entry name" value="Zinc finger, CHC2-type domain"/>
    <property type="match status" value="1"/>
</dbReference>
<dbReference type="PANTHER" id="PTHR30313">
    <property type="entry name" value="DNA PRIMASE"/>
    <property type="match status" value="1"/>
</dbReference>
<accession>G7V8Q0</accession>
<dbReference type="GO" id="GO:0003677">
    <property type="term" value="F:DNA binding"/>
    <property type="evidence" value="ECO:0007669"/>
    <property type="project" value="UniProtKB-KW"/>
</dbReference>
<dbReference type="InterPro" id="IPR037068">
    <property type="entry name" value="DNA_primase_core_N_sf"/>
</dbReference>
<dbReference type="Pfam" id="PF01807">
    <property type="entry name" value="Zn_ribbon_DnaG"/>
    <property type="match status" value="1"/>
</dbReference>
<dbReference type="PROSITE" id="PS50880">
    <property type="entry name" value="TOPRIM"/>
    <property type="match status" value="1"/>
</dbReference>
<evidence type="ECO:0000256" key="2">
    <source>
        <dbReference type="ARBA" id="ARBA00022515"/>
    </source>
</evidence>
<name>G7V8Q0_THELD</name>
<dbReference type="CDD" id="cd03364">
    <property type="entry name" value="TOPRIM_DnaG_primases"/>
    <property type="match status" value="1"/>
</dbReference>
<dbReference type="Gene3D" id="3.40.1360.10">
    <property type="match status" value="1"/>
</dbReference>
<evidence type="ECO:0000256" key="11">
    <source>
        <dbReference type="ARBA" id="ARBA00023163"/>
    </source>
</evidence>
<evidence type="ECO:0000256" key="3">
    <source>
        <dbReference type="ARBA" id="ARBA00022679"/>
    </source>
</evidence>
<keyword evidence="7 12" id="KW-0863">Zinc-finger</keyword>
<comment type="domain">
    <text evidence="12">Contains an N-terminal zinc-binding domain, a central core domain that contains the primase activity, and a C-terminal DnaB-binding domain.</text>
</comment>
<dbReference type="SMART" id="SM00493">
    <property type="entry name" value="TOPRIM"/>
    <property type="match status" value="1"/>
</dbReference>
<dbReference type="GO" id="GO:0008270">
    <property type="term" value="F:zinc ion binding"/>
    <property type="evidence" value="ECO:0007669"/>
    <property type="project" value="UniProtKB-UniRule"/>
</dbReference>
<evidence type="ECO:0000256" key="1">
    <source>
        <dbReference type="ARBA" id="ARBA00022478"/>
    </source>
</evidence>
<dbReference type="OrthoDB" id="9803773at2"/>